<protein>
    <submittedName>
        <fullName evidence="1">Uncharacterized protein</fullName>
    </submittedName>
</protein>
<proteinExistence type="predicted"/>
<dbReference type="AlphaFoldDB" id="A0A427AMS8"/>
<accession>A0A427AMS8</accession>
<name>A0A427AMS8_ENSVE</name>
<sequence length="57" mass="6482">MERHDLTLASTRVHILNLCLRKAPCLRSMFHLLRRLPSCGLDTSLSSTQVTPLLDLH</sequence>
<evidence type="ECO:0000313" key="1">
    <source>
        <dbReference type="EMBL" id="RRT77522.1"/>
    </source>
</evidence>
<comment type="caution">
    <text evidence="1">The sequence shown here is derived from an EMBL/GenBank/DDBJ whole genome shotgun (WGS) entry which is preliminary data.</text>
</comment>
<dbReference type="Proteomes" id="UP000287651">
    <property type="component" value="Unassembled WGS sequence"/>
</dbReference>
<evidence type="ECO:0000313" key="2">
    <source>
        <dbReference type="Proteomes" id="UP000287651"/>
    </source>
</evidence>
<dbReference type="EMBL" id="AMZH03001910">
    <property type="protein sequence ID" value="RRT77522.1"/>
    <property type="molecule type" value="Genomic_DNA"/>
</dbReference>
<reference evidence="1 2" key="1">
    <citation type="journal article" date="2014" name="Agronomy (Basel)">
        <title>A Draft Genome Sequence for Ensete ventricosum, the Drought-Tolerant Tree Against Hunger.</title>
        <authorList>
            <person name="Harrison J."/>
            <person name="Moore K.A."/>
            <person name="Paszkiewicz K."/>
            <person name="Jones T."/>
            <person name="Grant M."/>
            <person name="Ambacheew D."/>
            <person name="Muzemil S."/>
            <person name="Studholme D.J."/>
        </authorList>
    </citation>
    <scope>NUCLEOTIDE SEQUENCE [LARGE SCALE GENOMIC DNA]</scope>
</reference>
<organism evidence="1 2">
    <name type="scientific">Ensete ventricosum</name>
    <name type="common">Abyssinian banana</name>
    <name type="synonym">Musa ensete</name>
    <dbReference type="NCBI Taxonomy" id="4639"/>
    <lineage>
        <taxon>Eukaryota</taxon>
        <taxon>Viridiplantae</taxon>
        <taxon>Streptophyta</taxon>
        <taxon>Embryophyta</taxon>
        <taxon>Tracheophyta</taxon>
        <taxon>Spermatophyta</taxon>
        <taxon>Magnoliopsida</taxon>
        <taxon>Liliopsida</taxon>
        <taxon>Zingiberales</taxon>
        <taxon>Musaceae</taxon>
        <taxon>Ensete</taxon>
    </lineage>
</organism>
<gene>
    <name evidence="1" type="ORF">B296_00028453</name>
</gene>